<keyword evidence="9" id="KW-1185">Reference proteome</keyword>
<comment type="catalytic activity">
    <reaction evidence="1">
        <text>a monocarboxylic acid amide + H2O = a monocarboxylate + NH4(+)</text>
        <dbReference type="Rhea" id="RHEA:12020"/>
        <dbReference type="ChEBI" id="CHEBI:15377"/>
        <dbReference type="ChEBI" id="CHEBI:28938"/>
        <dbReference type="ChEBI" id="CHEBI:35757"/>
        <dbReference type="ChEBI" id="CHEBI:83628"/>
        <dbReference type="EC" id="3.5.1.4"/>
    </reaction>
</comment>
<evidence type="ECO:0000313" key="9">
    <source>
        <dbReference type="Proteomes" id="UP001303373"/>
    </source>
</evidence>
<dbReference type="EC" id="3.5.1.4" evidence="3"/>
<comment type="similarity">
    <text evidence="2">Belongs to the amidase family.</text>
</comment>
<feature type="binding site" evidence="6">
    <location>
        <position position="212"/>
    </location>
    <ligand>
        <name>substrate</name>
    </ligand>
</feature>
<dbReference type="PANTHER" id="PTHR46072:SF11">
    <property type="entry name" value="AMIDASE-RELATED"/>
    <property type="match status" value="1"/>
</dbReference>
<dbReference type="PROSITE" id="PS00571">
    <property type="entry name" value="AMIDASES"/>
    <property type="match status" value="1"/>
</dbReference>
<dbReference type="InterPro" id="IPR023631">
    <property type="entry name" value="Amidase_dom"/>
</dbReference>
<feature type="active site" description="Charge relay system" evidence="5">
    <location>
        <position position="212"/>
    </location>
</feature>
<feature type="domain" description="Amidase" evidence="7">
    <location>
        <begin position="81"/>
        <end position="526"/>
    </location>
</feature>
<feature type="binding site" evidence="6">
    <location>
        <position position="186"/>
    </location>
    <ligand>
        <name>substrate</name>
    </ligand>
</feature>
<dbReference type="PANTHER" id="PTHR46072">
    <property type="entry name" value="AMIDASE-RELATED-RELATED"/>
    <property type="match status" value="1"/>
</dbReference>
<evidence type="ECO:0000256" key="2">
    <source>
        <dbReference type="ARBA" id="ARBA00009199"/>
    </source>
</evidence>
<evidence type="ECO:0000256" key="1">
    <source>
        <dbReference type="ARBA" id="ARBA00001311"/>
    </source>
</evidence>
<proteinExistence type="inferred from homology"/>
<sequence>MSTANQDDWTSIAAKAQTRLINSIPSDWRIPPSKLPKDDELNVTGFPAKCGILNDFELEITESLATDIVGRLAAGEWTAVEVTTAFCKRAAIAHQVTRCLTITMFDDAMKRAKQLDEHFSKTGQTVGPLHGLPISLKDNFNIIGKPSSVGFCSWALDPMQEESSLVGMLRDLGAVLYTKTNVPTAMMIAESVNNCYGRTVNPLNRALTSGGSSGGESALIAMCGSPLGVGTDIGGSLRIPAACTAIFTIRPSFGRFPHFDARSGLAGQESVASVQGPMARSIADLRLWSESIIGAEPWLRDPKCLEIPWRQVQLKPKLKIAVLWDNGIVTPTPPVKRALKTVVEKLKAKGYDIVDWKPDFHQEILDIMAKLFLADGGKSVRKILEPVDEPFRPEMEPYANSPEMTVYELWQVQKARTALCKKYLDRWQACEGLDAILGPTTPYTAPKNGEFKHVGYTGVFNVLDYSAVSFPTGIHADKMVDISPSDFKPYSEMDAVTNKDYDAVAVHGMPVSLQLTGRKLQEEKILAITERVLADLA</sequence>
<gene>
    <name evidence="8" type="ORF">R9X50_00023600</name>
</gene>
<dbReference type="AlphaFoldDB" id="A0AAQ3M0A2"/>
<protein>
    <recommendedName>
        <fullName evidence="3">amidase</fullName>
        <ecNumber evidence="3">3.5.1.4</ecNumber>
    </recommendedName>
</protein>
<evidence type="ECO:0000256" key="3">
    <source>
        <dbReference type="ARBA" id="ARBA00012922"/>
    </source>
</evidence>
<keyword evidence="4" id="KW-0378">Hydrolase</keyword>
<feature type="active site" description="Charge relay system" evidence="5">
    <location>
        <position position="137"/>
    </location>
</feature>
<feature type="active site" description="Acyl-ester intermediate" evidence="5">
    <location>
        <position position="236"/>
    </location>
</feature>
<dbReference type="Pfam" id="PF01425">
    <property type="entry name" value="Amidase"/>
    <property type="match status" value="1"/>
</dbReference>
<dbReference type="PIRSF" id="PIRSF001221">
    <property type="entry name" value="Amidase_fungi"/>
    <property type="match status" value="1"/>
</dbReference>
<reference evidence="8 9" key="1">
    <citation type="submission" date="2023-11" db="EMBL/GenBank/DDBJ databases">
        <title>An acidophilic fungus is an integral part of prey digestion in a carnivorous sundew plant.</title>
        <authorList>
            <person name="Tsai I.J."/>
        </authorList>
    </citation>
    <scope>NUCLEOTIDE SEQUENCE [LARGE SCALE GENOMIC DNA]</scope>
    <source>
        <strain evidence="8">169a</strain>
    </source>
</reference>
<dbReference type="InterPro" id="IPR036928">
    <property type="entry name" value="AS_sf"/>
</dbReference>
<name>A0AAQ3M0A2_9PEZI</name>
<dbReference type="SUPFAM" id="SSF75304">
    <property type="entry name" value="Amidase signature (AS) enzymes"/>
    <property type="match status" value="1"/>
</dbReference>
<organism evidence="8 9">
    <name type="scientific">Acrodontium crateriforme</name>
    <dbReference type="NCBI Taxonomy" id="150365"/>
    <lineage>
        <taxon>Eukaryota</taxon>
        <taxon>Fungi</taxon>
        <taxon>Dikarya</taxon>
        <taxon>Ascomycota</taxon>
        <taxon>Pezizomycotina</taxon>
        <taxon>Dothideomycetes</taxon>
        <taxon>Dothideomycetidae</taxon>
        <taxon>Mycosphaerellales</taxon>
        <taxon>Teratosphaeriaceae</taxon>
        <taxon>Acrodontium</taxon>
    </lineage>
</organism>
<dbReference type="GO" id="GO:0004040">
    <property type="term" value="F:amidase activity"/>
    <property type="evidence" value="ECO:0007669"/>
    <property type="project" value="UniProtKB-EC"/>
</dbReference>
<evidence type="ECO:0000256" key="4">
    <source>
        <dbReference type="ARBA" id="ARBA00022801"/>
    </source>
</evidence>
<evidence type="ECO:0000313" key="8">
    <source>
        <dbReference type="EMBL" id="WPG97460.1"/>
    </source>
</evidence>
<feature type="binding site" evidence="6">
    <location>
        <begin position="233"/>
        <end position="236"/>
    </location>
    <ligand>
        <name>substrate</name>
    </ligand>
</feature>
<dbReference type="InterPro" id="IPR020556">
    <property type="entry name" value="Amidase_CS"/>
</dbReference>
<dbReference type="Gene3D" id="3.90.1300.10">
    <property type="entry name" value="Amidase signature (AS) domain"/>
    <property type="match status" value="1"/>
</dbReference>
<evidence type="ECO:0000256" key="5">
    <source>
        <dbReference type="PIRSR" id="PIRSR001221-1"/>
    </source>
</evidence>
<evidence type="ECO:0000259" key="7">
    <source>
        <dbReference type="Pfam" id="PF01425"/>
    </source>
</evidence>
<dbReference type="EMBL" id="CP138580">
    <property type="protein sequence ID" value="WPG97460.1"/>
    <property type="molecule type" value="Genomic_DNA"/>
</dbReference>
<evidence type="ECO:0000256" key="6">
    <source>
        <dbReference type="PIRSR" id="PIRSR001221-2"/>
    </source>
</evidence>
<accession>A0AAQ3M0A2</accession>
<dbReference type="Proteomes" id="UP001303373">
    <property type="component" value="Chromosome 1"/>
</dbReference>